<dbReference type="OMA" id="HMEMRIS"/>
<dbReference type="InterPro" id="IPR008103">
    <property type="entry name" value="KiSS_1_rcpt"/>
</dbReference>
<evidence type="ECO:0000256" key="10">
    <source>
        <dbReference type="ARBA" id="ARBA00023224"/>
    </source>
</evidence>
<dbReference type="InterPro" id="IPR000276">
    <property type="entry name" value="GPCR_Rhodpsn"/>
</dbReference>
<organism evidence="14 15">
    <name type="scientific">Varanus komodoensis</name>
    <name type="common">Komodo dragon</name>
    <dbReference type="NCBI Taxonomy" id="61221"/>
    <lineage>
        <taxon>Eukaryota</taxon>
        <taxon>Metazoa</taxon>
        <taxon>Chordata</taxon>
        <taxon>Craniata</taxon>
        <taxon>Vertebrata</taxon>
        <taxon>Euteleostomi</taxon>
        <taxon>Lepidosauria</taxon>
        <taxon>Squamata</taxon>
        <taxon>Bifurcata</taxon>
        <taxon>Unidentata</taxon>
        <taxon>Episquamata</taxon>
        <taxon>Toxicofera</taxon>
        <taxon>Anguimorpha</taxon>
        <taxon>Paleoanguimorpha</taxon>
        <taxon>Varanoidea</taxon>
        <taxon>Varanidae</taxon>
        <taxon>Varanus</taxon>
    </lineage>
</organism>
<keyword evidence="7" id="KW-1015">Disulfide bond</keyword>
<feature type="transmembrane region" description="Helical" evidence="12">
    <location>
        <begin position="257"/>
        <end position="279"/>
    </location>
</feature>
<evidence type="ECO:0000259" key="13">
    <source>
        <dbReference type="PROSITE" id="PS50262"/>
    </source>
</evidence>
<comment type="subcellular location">
    <subcellularLocation>
        <location evidence="1">Cell membrane</location>
        <topology evidence="1">Multi-pass membrane protein</topology>
    </subcellularLocation>
</comment>
<dbReference type="Pfam" id="PF00001">
    <property type="entry name" value="7tm_1"/>
    <property type="match status" value="1"/>
</dbReference>
<evidence type="ECO:0000256" key="3">
    <source>
        <dbReference type="ARBA" id="ARBA00022692"/>
    </source>
</evidence>
<dbReference type="PRINTS" id="PR00237">
    <property type="entry name" value="GPCRRHODOPSN"/>
</dbReference>
<feature type="domain" description="G-protein coupled receptors family 1 profile" evidence="13">
    <location>
        <begin position="53"/>
        <end position="316"/>
    </location>
</feature>
<sequence>MLDSEFSEFLFYNSSPCTTVCTNDTGPPPPPPVVDLWLPPFFFLLIMLIGVVGNFLVLRIIKKTKKMRTVTDFYIGNLALTDILSLLVSVPFTASLYPLQRWIFGEFLCKFGNYIQQVSMQVTSVTLLAMNMDRWYMATFPLETLHQRSTCVYLLQISILPGSFLISTPVLVYTHLQQGYWDGPQQFCTHTFPTKYHEQVFILYNFFMVYLLPMTSNLLCYTTILFQIGRAREDPNDSVEVLSSQLKERLDALRLKLTRMVSLLVLLYTICWGPTHFLSLLQGFSPHVQFSYCLYRLKIWARCMSYISFSVNPILYAFLGKNFQKSFKKELPFLFKKRPAIRARNSVHMEMRISGRMALAAGDKDGASGEAPPAEHLIPPRGPRKMPVPLLLPTSGSSCPSI</sequence>
<evidence type="ECO:0000256" key="2">
    <source>
        <dbReference type="ARBA" id="ARBA00022475"/>
    </source>
</evidence>
<dbReference type="GO" id="GO:0005886">
    <property type="term" value="C:plasma membrane"/>
    <property type="evidence" value="ECO:0007669"/>
    <property type="project" value="UniProtKB-SubCell"/>
</dbReference>
<dbReference type="SUPFAM" id="SSF81321">
    <property type="entry name" value="Family A G protein-coupled receptor-like"/>
    <property type="match status" value="1"/>
</dbReference>
<evidence type="ECO:0000256" key="9">
    <source>
        <dbReference type="ARBA" id="ARBA00023180"/>
    </source>
</evidence>
<dbReference type="Ensembl" id="ENSVKKT00000010162.1">
    <property type="protein sequence ID" value="ENSVKKP00000009914.1"/>
    <property type="gene ID" value="ENSVKKG00000007006.1"/>
</dbReference>
<evidence type="ECO:0000256" key="6">
    <source>
        <dbReference type="ARBA" id="ARBA00023136"/>
    </source>
</evidence>
<protein>
    <recommendedName>
        <fullName evidence="13">G-protein coupled receptors family 1 profile domain-containing protein</fullName>
    </recommendedName>
</protein>
<evidence type="ECO:0000256" key="11">
    <source>
        <dbReference type="SAM" id="MobiDB-lite"/>
    </source>
</evidence>
<feature type="transmembrane region" description="Helical" evidence="12">
    <location>
        <begin position="151"/>
        <end position="173"/>
    </location>
</feature>
<feature type="transmembrane region" description="Helical" evidence="12">
    <location>
        <begin position="299"/>
        <end position="319"/>
    </location>
</feature>
<proteinExistence type="predicted"/>
<keyword evidence="8" id="KW-0675">Receptor</keyword>
<evidence type="ECO:0000256" key="8">
    <source>
        <dbReference type="ARBA" id="ARBA00023170"/>
    </source>
</evidence>
<evidence type="ECO:0000256" key="5">
    <source>
        <dbReference type="ARBA" id="ARBA00023040"/>
    </source>
</evidence>
<dbReference type="InterPro" id="IPR017452">
    <property type="entry name" value="GPCR_Rhodpsn_7TM"/>
</dbReference>
<keyword evidence="9" id="KW-0325">Glycoprotein</keyword>
<accession>A0A8D2JA60</accession>
<dbReference type="PANTHER" id="PTHR45695:SF23">
    <property type="entry name" value="GALANIN-LIKE G-PROTEIN COUPLED RECEPTOR NPR-9"/>
    <property type="match status" value="1"/>
</dbReference>
<evidence type="ECO:0000256" key="7">
    <source>
        <dbReference type="ARBA" id="ARBA00023157"/>
    </source>
</evidence>
<keyword evidence="4 12" id="KW-1133">Transmembrane helix</keyword>
<dbReference type="PANTHER" id="PTHR45695">
    <property type="entry name" value="LEUCOKININ RECEPTOR-RELATED"/>
    <property type="match status" value="1"/>
</dbReference>
<keyword evidence="10" id="KW-0807">Transducer</keyword>
<keyword evidence="3 12" id="KW-0812">Transmembrane</keyword>
<dbReference type="PROSITE" id="PS50262">
    <property type="entry name" value="G_PROTEIN_RECEP_F1_2"/>
    <property type="match status" value="1"/>
</dbReference>
<dbReference type="Gene3D" id="1.20.1070.10">
    <property type="entry name" value="Rhodopsin 7-helix transmembrane proteins"/>
    <property type="match status" value="1"/>
</dbReference>
<keyword evidence="5" id="KW-0297">G-protein coupled receptor</keyword>
<feature type="transmembrane region" description="Helical" evidence="12">
    <location>
        <begin position="202"/>
        <end position="226"/>
    </location>
</feature>
<evidence type="ECO:0000256" key="4">
    <source>
        <dbReference type="ARBA" id="ARBA00022989"/>
    </source>
</evidence>
<feature type="region of interest" description="Disordered" evidence="11">
    <location>
        <begin position="363"/>
        <end position="402"/>
    </location>
</feature>
<dbReference type="PRINTS" id="PR01728">
    <property type="entry name" value="KISS1RECEPTR"/>
</dbReference>
<dbReference type="AlphaFoldDB" id="A0A8D2JA60"/>
<dbReference type="GO" id="GO:0004930">
    <property type="term" value="F:G protein-coupled receptor activity"/>
    <property type="evidence" value="ECO:0007669"/>
    <property type="project" value="UniProtKB-KW"/>
</dbReference>
<keyword evidence="2" id="KW-1003">Cell membrane</keyword>
<evidence type="ECO:0000313" key="14">
    <source>
        <dbReference type="Ensembl" id="ENSVKKP00000009914.1"/>
    </source>
</evidence>
<reference evidence="14" key="2">
    <citation type="submission" date="2025-09" db="UniProtKB">
        <authorList>
            <consortium name="Ensembl"/>
        </authorList>
    </citation>
    <scope>IDENTIFICATION</scope>
</reference>
<keyword evidence="15" id="KW-1185">Reference proteome</keyword>
<evidence type="ECO:0000313" key="15">
    <source>
        <dbReference type="Proteomes" id="UP000694545"/>
    </source>
</evidence>
<name>A0A8D2JA60_VARKO</name>
<dbReference type="Proteomes" id="UP000694545">
    <property type="component" value="Unplaced"/>
</dbReference>
<feature type="transmembrane region" description="Helical" evidence="12">
    <location>
        <begin position="37"/>
        <end position="61"/>
    </location>
</feature>
<reference evidence="14" key="1">
    <citation type="submission" date="2025-08" db="UniProtKB">
        <authorList>
            <consortium name="Ensembl"/>
        </authorList>
    </citation>
    <scope>IDENTIFICATION</scope>
</reference>
<evidence type="ECO:0000256" key="12">
    <source>
        <dbReference type="SAM" id="Phobius"/>
    </source>
</evidence>
<keyword evidence="6 12" id="KW-0472">Membrane</keyword>
<evidence type="ECO:0000256" key="1">
    <source>
        <dbReference type="ARBA" id="ARBA00004651"/>
    </source>
</evidence>